<dbReference type="EMBL" id="LT907988">
    <property type="protein sequence ID" value="SOE51187.1"/>
    <property type="molecule type" value="Genomic_DNA"/>
</dbReference>
<evidence type="ECO:0000313" key="3">
    <source>
        <dbReference type="EMBL" id="SOE51187.1"/>
    </source>
</evidence>
<dbReference type="PANTHER" id="PTHR14119:SF3">
    <property type="entry name" value="ISOCHORISMATASE DOMAIN-CONTAINING PROTEIN 2"/>
    <property type="match status" value="1"/>
</dbReference>
<dbReference type="InterPro" id="IPR050993">
    <property type="entry name" value="Isochorismatase_domain"/>
</dbReference>
<feature type="domain" description="Isochorismatase-like" evidence="1">
    <location>
        <begin position="11"/>
        <end position="156"/>
    </location>
</feature>
<organism evidence="2 4">
    <name type="scientific">Orrella dioscoreae</name>
    <dbReference type="NCBI Taxonomy" id="1851544"/>
    <lineage>
        <taxon>Bacteria</taxon>
        <taxon>Pseudomonadati</taxon>
        <taxon>Pseudomonadota</taxon>
        <taxon>Betaproteobacteria</taxon>
        <taxon>Burkholderiales</taxon>
        <taxon>Alcaligenaceae</taxon>
        <taxon>Orrella</taxon>
    </lineage>
</organism>
<keyword evidence="4" id="KW-1185">Reference proteome</keyword>
<dbReference type="RefSeq" id="WP_067756777.1">
    <property type="nucleotide sequence ID" value="NZ_LT907988.1"/>
</dbReference>
<dbReference type="InterPro" id="IPR000868">
    <property type="entry name" value="Isochorismatase-like_dom"/>
</dbReference>
<accession>A0A1C3K554</accession>
<dbReference type="AlphaFoldDB" id="A0A1C3K554"/>
<dbReference type="Proteomes" id="UP000078558">
    <property type="component" value="Chromosome I"/>
</dbReference>
<keyword evidence="2" id="KW-0378">Hydrolase</keyword>
<dbReference type="SUPFAM" id="SSF52499">
    <property type="entry name" value="Isochorismatase-like hydrolases"/>
    <property type="match status" value="1"/>
</dbReference>
<proteinExistence type="predicted"/>
<evidence type="ECO:0000313" key="4">
    <source>
        <dbReference type="Proteomes" id="UP000078558"/>
    </source>
</evidence>
<dbReference type="EMBL" id="FLRC01000035">
    <property type="protein sequence ID" value="SBT26636.1"/>
    <property type="molecule type" value="Genomic_DNA"/>
</dbReference>
<dbReference type="Gene3D" id="3.40.50.850">
    <property type="entry name" value="Isochorismatase-like"/>
    <property type="match status" value="1"/>
</dbReference>
<evidence type="ECO:0000259" key="1">
    <source>
        <dbReference type="Pfam" id="PF00857"/>
    </source>
</evidence>
<dbReference type="STRING" id="1851544.ODI_01886"/>
<gene>
    <name evidence="2" type="ORF">ODI_01886</name>
    <name evidence="3" type="ORF">ODI_R3257</name>
</gene>
<dbReference type="EC" id="3.3.2.1" evidence="2"/>
<dbReference type="InterPro" id="IPR036380">
    <property type="entry name" value="Isochorismatase-like_sf"/>
</dbReference>
<reference evidence="2 4" key="1">
    <citation type="submission" date="2016-06" db="EMBL/GenBank/DDBJ databases">
        <authorList>
            <person name="Kjaerup R.B."/>
            <person name="Dalgaard T.S."/>
            <person name="Juul-Madsen H.R."/>
        </authorList>
    </citation>
    <scope>NUCLEOTIDE SEQUENCE [LARGE SCALE GENOMIC DNA]</scope>
    <source>
        <strain evidence="2">Orrdi1</strain>
    </source>
</reference>
<dbReference type="OrthoDB" id="9796958at2"/>
<protein>
    <submittedName>
        <fullName evidence="2">Isochorismatase</fullName>
        <ecNumber evidence="2">3.3.2.1</ecNumber>
    </submittedName>
</protein>
<evidence type="ECO:0000313" key="2">
    <source>
        <dbReference type="EMBL" id="SBT26636.1"/>
    </source>
</evidence>
<sequence length="186" mass="19592">MPAWLDAEDSVFLIVDMQERLMPAIAGQAEQLATADRLARAARLLDIPVVATAHQAAKLGGTVAPLAASVRRTFPKTHFSAAREPGFVAWLPAARRTVLVAGAEAHVCVLQTVLGLLAEGLRVAMVEDAVGSRHAADKAAALRRAAAAGADIVTAEMVLFEWLGHCEHPQFPAVLALIKERAAPGV</sequence>
<dbReference type="PANTHER" id="PTHR14119">
    <property type="entry name" value="HYDROLASE"/>
    <property type="match status" value="1"/>
</dbReference>
<name>A0A1C3K554_9BURK</name>
<dbReference type="GO" id="GO:0008908">
    <property type="term" value="F:isochorismatase activity"/>
    <property type="evidence" value="ECO:0007669"/>
    <property type="project" value="UniProtKB-EC"/>
</dbReference>
<dbReference type="KEGG" id="odi:ODI_R3257"/>
<dbReference type="Pfam" id="PF00857">
    <property type="entry name" value="Isochorismatase"/>
    <property type="match status" value="1"/>
</dbReference>
<reference evidence="3 4" key="2">
    <citation type="submission" date="2017-08" db="EMBL/GenBank/DDBJ databases">
        <authorList>
            <person name="de Groot N.N."/>
        </authorList>
    </citation>
    <scope>NUCLEOTIDE SEQUENCE [LARGE SCALE GENOMIC DNA]</scope>
    <source>
        <strain evidence="3">Orrdi1</strain>
    </source>
</reference>